<dbReference type="PANTHER" id="PTHR43229">
    <property type="entry name" value="NODULATION PROTEIN J"/>
    <property type="match status" value="1"/>
</dbReference>
<keyword evidence="2 5" id="KW-0812">Transmembrane</keyword>
<dbReference type="Pfam" id="PF01061">
    <property type="entry name" value="ABC2_membrane"/>
    <property type="match status" value="1"/>
</dbReference>
<comment type="caution">
    <text evidence="7">The sequence shown here is derived from an EMBL/GenBank/DDBJ whole genome shotgun (WGS) entry which is preliminary data.</text>
</comment>
<dbReference type="InterPro" id="IPR051784">
    <property type="entry name" value="Nod_factor_ABC_transporter"/>
</dbReference>
<feature type="transmembrane region" description="Helical" evidence="5">
    <location>
        <begin position="207"/>
        <end position="224"/>
    </location>
</feature>
<dbReference type="STRING" id="1817867.A3F83_14030"/>
<feature type="transmembrane region" description="Helical" evidence="5">
    <location>
        <begin position="236"/>
        <end position="254"/>
    </location>
</feature>
<dbReference type="PRINTS" id="PR00164">
    <property type="entry name" value="ABC2TRNSPORT"/>
</dbReference>
<gene>
    <name evidence="7" type="ORF">A3F83_14030</name>
</gene>
<evidence type="ECO:0000256" key="1">
    <source>
        <dbReference type="ARBA" id="ARBA00004141"/>
    </source>
</evidence>
<evidence type="ECO:0000256" key="3">
    <source>
        <dbReference type="ARBA" id="ARBA00022989"/>
    </source>
</evidence>
<dbReference type="AlphaFoldDB" id="A0A1F5YXR8"/>
<dbReference type="InterPro" id="IPR047817">
    <property type="entry name" value="ABC2_TM_bact-type"/>
</dbReference>
<dbReference type="Proteomes" id="UP000179129">
    <property type="component" value="Unassembled WGS sequence"/>
</dbReference>
<proteinExistence type="inferred from homology"/>
<keyword evidence="5" id="KW-0813">Transport</keyword>
<dbReference type="PROSITE" id="PS51012">
    <property type="entry name" value="ABC_TM2"/>
    <property type="match status" value="1"/>
</dbReference>
<protein>
    <recommendedName>
        <fullName evidence="5">Transport permease protein</fullName>
    </recommendedName>
</protein>
<comment type="similarity">
    <text evidence="5">Belongs to the ABC-2 integral membrane protein family.</text>
</comment>
<feature type="domain" description="ABC transmembrane type-2" evidence="6">
    <location>
        <begin position="35"/>
        <end position="261"/>
    </location>
</feature>
<evidence type="ECO:0000259" key="6">
    <source>
        <dbReference type="PROSITE" id="PS51012"/>
    </source>
</evidence>
<evidence type="ECO:0000256" key="5">
    <source>
        <dbReference type="RuleBase" id="RU361157"/>
    </source>
</evidence>
<keyword evidence="5" id="KW-1003">Cell membrane</keyword>
<feature type="transmembrane region" description="Helical" evidence="5">
    <location>
        <begin position="147"/>
        <end position="170"/>
    </location>
</feature>
<dbReference type="InterPro" id="IPR013525">
    <property type="entry name" value="ABC2_TM"/>
</dbReference>
<dbReference type="EMBL" id="MFIX01000100">
    <property type="protein sequence ID" value="OGG04682.1"/>
    <property type="molecule type" value="Genomic_DNA"/>
</dbReference>
<dbReference type="PANTHER" id="PTHR43229:SF2">
    <property type="entry name" value="NODULATION PROTEIN J"/>
    <property type="match status" value="1"/>
</dbReference>
<evidence type="ECO:0000313" key="7">
    <source>
        <dbReference type="EMBL" id="OGG04682.1"/>
    </source>
</evidence>
<dbReference type="GO" id="GO:0043190">
    <property type="term" value="C:ATP-binding cassette (ABC) transporter complex"/>
    <property type="evidence" value="ECO:0007669"/>
    <property type="project" value="InterPro"/>
</dbReference>
<sequence length="264" mass="29178">MSETAFELPAPQPMYRRVFSVWRRHQRVYFKFLLANILPPFLEPLMVILALGVGLASYMGLVGGVSYAVFLAPGMMAASPMWSSSFETTYGTFIRMEYEKIYEAILGSPVSFVEMLLGELLWVASKAAMFSLGVLLVVGSFGLVGSWWSLLVPLLGFLGGMIFALLGILVTSQVREINNFNFYLTGVITPMYFFSGAIFPLEQLPIPLQHLCGVLPMTYLVGLMRACCIGRFTPGLLLDLAVCLAYCAALWPLAASQLRKRIVV</sequence>
<evidence type="ECO:0000256" key="4">
    <source>
        <dbReference type="ARBA" id="ARBA00023136"/>
    </source>
</evidence>
<name>A0A1F5YXR8_9BACT</name>
<feature type="transmembrane region" description="Helical" evidence="5">
    <location>
        <begin position="182"/>
        <end position="201"/>
    </location>
</feature>
<dbReference type="PIRSF" id="PIRSF006648">
    <property type="entry name" value="DrrB"/>
    <property type="match status" value="1"/>
</dbReference>
<accession>A0A1F5YXR8</accession>
<comment type="subcellular location">
    <subcellularLocation>
        <location evidence="5">Cell membrane</location>
        <topology evidence="5">Multi-pass membrane protein</topology>
    </subcellularLocation>
    <subcellularLocation>
        <location evidence="1">Membrane</location>
        <topology evidence="1">Multi-pass membrane protein</topology>
    </subcellularLocation>
</comment>
<keyword evidence="3 5" id="KW-1133">Transmembrane helix</keyword>
<feature type="transmembrane region" description="Helical" evidence="5">
    <location>
        <begin position="120"/>
        <end position="141"/>
    </location>
</feature>
<organism evidence="7 8">
    <name type="scientific">Candidatus Glassbacteria bacterium RIFCSPLOWO2_12_FULL_58_11</name>
    <dbReference type="NCBI Taxonomy" id="1817867"/>
    <lineage>
        <taxon>Bacteria</taxon>
        <taxon>Candidatus Glassiibacteriota</taxon>
    </lineage>
</organism>
<evidence type="ECO:0000256" key="2">
    <source>
        <dbReference type="ARBA" id="ARBA00022692"/>
    </source>
</evidence>
<keyword evidence="4 5" id="KW-0472">Membrane</keyword>
<evidence type="ECO:0000313" key="8">
    <source>
        <dbReference type="Proteomes" id="UP000179129"/>
    </source>
</evidence>
<dbReference type="GO" id="GO:0140359">
    <property type="term" value="F:ABC-type transporter activity"/>
    <property type="evidence" value="ECO:0007669"/>
    <property type="project" value="InterPro"/>
</dbReference>
<dbReference type="InterPro" id="IPR000412">
    <property type="entry name" value="ABC_2_transport"/>
</dbReference>
<feature type="transmembrane region" description="Helical" evidence="5">
    <location>
        <begin position="32"/>
        <end position="52"/>
    </location>
</feature>
<feature type="transmembrane region" description="Helical" evidence="5">
    <location>
        <begin position="58"/>
        <end position="78"/>
    </location>
</feature>
<reference evidence="7 8" key="1">
    <citation type="journal article" date="2016" name="Nat. Commun.">
        <title>Thousands of microbial genomes shed light on interconnected biogeochemical processes in an aquifer system.</title>
        <authorList>
            <person name="Anantharaman K."/>
            <person name="Brown C.T."/>
            <person name="Hug L.A."/>
            <person name="Sharon I."/>
            <person name="Castelle C.J."/>
            <person name="Probst A.J."/>
            <person name="Thomas B.C."/>
            <person name="Singh A."/>
            <person name="Wilkins M.J."/>
            <person name="Karaoz U."/>
            <person name="Brodie E.L."/>
            <person name="Williams K.H."/>
            <person name="Hubbard S.S."/>
            <person name="Banfield J.F."/>
        </authorList>
    </citation>
    <scope>NUCLEOTIDE SEQUENCE [LARGE SCALE GENOMIC DNA]</scope>
</reference>